<dbReference type="OrthoDB" id="10033889at2759"/>
<dbReference type="Pfam" id="PF13460">
    <property type="entry name" value="NAD_binding_10"/>
    <property type="match status" value="1"/>
</dbReference>
<sequence length="148" mass="16565">MRVLIFGSTGLAGRYILAELLAQNHDVIVFVRSRNRIDSKLLSSSKLTIVEGDGLSESDIKHAFTVAQTDRNLDAIISSINEGLEIKLHLQSKCSRLILNEIDRCTNKKPRFIVFAGAGLLDVPIEGDNHSTEIKTQFWKYSSEYPTM</sequence>
<dbReference type="GO" id="GO:0016646">
    <property type="term" value="F:oxidoreductase activity, acting on the CH-NH group of donors, NAD or NADP as acceptor"/>
    <property type="evidence" value="ECO:0007669"/>
    <property type="project" value="TreeGrafter"/>
</dbReference>
<protein>
    <recommendedName>
        <fullName evidence="1">NAD(P)-binding domain-containing protein</fullName>
    </recommendedName>
</protein>
<keyword evidence="4" id="KW-1185">Reference proteome</keyword>
<proteinExistence type="predicted"/>
<comment type="caution">
    <text evidence="3">The sequence shown here is derived from an EMBL/GenBank/DDBJ whole genome shotgun (WGS) entry which is preliminary data.</text>
</comment>
<dbReference type="PANTHER" id="PTHR43355">
    <property type="entry name" value="FLAVIN REDUCTASE (NADPH)"/>
    <property type="match status" value="1"/>
</dbReference>
<dbReference type="Proteomes" id="UP000663852">
    <property type="component" value="Unassembled WGS sequence"/>
</dbReference>
<accession>A0A816A1W4</accession>
<name>A0A816A1W4_ADIRI</name>
<dbReference type="InterPro" id="IPR051606">
    <property type="entry name" value="Polyketide_Oxido-like"/>
</dbReference>
<dbReference type="EMBL" id="CAJNOR010006329">
    <property type="protein sequence ID" value="CAF1592288.1"/>
    <property type="molecule type" value="Genomic_DNA"/>
</dbReference>
<evidence type="ECO:0000313" key="2">
    <source>
        <dbReference type="EMBL" id="CAF1253102.1"/>
    </source>
</evidence>
<evidence type="ECO:0000259" key="1">
    <source>
        <dbReference type="Pfam" id="PF13460"/>
    </source>
</evidence>
<dbReference type="InterPro" id="IPR016040">
    <property type="entry name" value="NAD(P)-bd_dom"/>
</dbReference>
<reference evidence="3" key="1">
    <citation type="submission" date="2021-02" db="EMBL/GenBank/DDBJ databases">
        <authorList>
            <person name="Nowell W R."/>
        </authorList>
    </citation>
    <scope>NUCLEOTIDE SEQUENCE</scope>
</reference>
<dbReference type="PANTHER" id="PTHR43355:SF2">
    <property type="entry name" value="FLAVIN REDUCTASE (NADPH)"/>
    <property type="match status" value="1"/>
</dbReference>
<dbReference type="InterPro" id="IPR036291">
    <property type="entry name" value="NAD(P)-bd_dom_sf"/>
</dbReference>
<gene>
    <name evidence="2" type="ORF">EDS130_LOCUS28088</name>
    <name evidence="3" type="ORF">XAT740_LOCUS46705</name>
</gene>
<dbReference type="Gene3D" id="3.40.50.720">
    <property type="entry name" value="NAD(P)-binding Rossmann-like Domain"/>
    <property type="match status" value="1"/>
</dbReference>
<dbReference type="SUPFAM" id="SSF51735">
    <property type="entry name" value="NAD(P)-binding Rossmann-fold domains"/>
    <property type="match status" value="1"/>
</dbReference>
<feature type="domain" description="NAD(P)-binding" evidence="1">
    <location>
        <begin position="7"/>
        <end position="122"/>
    </location>
</feature>
<dbReference type="AlphaFoldDB" id="A0A816A1W4"/>
<evidence type="ECO:0000313" key="3">
    <source>
        <dbReference type="EMBL" id="CAF1592288.1"/>
    </source>
</evidence>
<dbReference type="EMBL" id="CAJNOJ010000181">
    <property type="protein sequence ID" value="CAF1253102.1"/>
    <property type="molecule type" value="Genomic_DNA"/>
</dbReference>
<organism evidence="3 4">
    <name type="scientific">Adineta ricciae</name>
    <name type="common">Rotifer</name>
    <dbReference type="NCBI Taxonomy" id="249248"/>
    <lineage>
        <taxon>Eukaryota</taxon>
        <taxon>Metazoa</taxon>
        <taxon>Spiralia</taxon>
        <taxon>Gnathifera</taxon>
        <taxon>Rotifera</taxon>
        <taxon>Eurotatoria</taxon>
        <taxon>Bdelloidea</taxon>
        <taxon>Adinetida</taxon>
        <taxon>Adinetidae</taxon>
        <taxon>Adineta</taxon>
    </lineage>
</organism>
<dbReference type="Proteomes" id="UP000663828">
    <property type="component" value="Unassembled WGS sequence"/>
</dbReference>
<evidence type="ECO:0000313" key="4">
    <source>
        <dbReference type="Proteomes" id="UP000663828"/>
    </source>
</evidence>